<dbReference type="InterPro" id="IPR036875">
    <property type="entry name" value="Znf_CCHC_sf"/>
</dbReference>
<dbReference type="InterPro" id="IPR032567">
    <property type="entry name" value="RTL1-rel"/>
</dbReference>
<evidence type="ECO:0000313" key="4">
    <source>
        <dbReference type="Proteomes" id="UP001151760"/>
    </source>
</evidence>
<dbReference type="InterPro" id="IPR005162">
    <property type="entry name" value="Retrotrans_gag_dom"/>
</dbReference>
<dbReference type="EMBL" id="BQNB010015045">
    <property type="protein sequence ID" value="GJT35364.1"/>
    <property type="molecule type" value="Genomic_DNA"/>
</dbReference>
<dbReference type="Pfam" id="PF00098">
    <property type="entry name" value="zf-CCHC"/>
    <property type="match status" value="1"/>
</dbReference>
<dbReference type="InterPro" id="IPR001878">
    <property type="entry name" value="Znf_CCHC"/>
</dbReference>
<dbReference type="GO" id="GO:0003964">
    <property type="term" value="F:RNA-directed DNA polymerase activity"/>
    <property type="evidence" value="ECO:0007669"/>
    <property type="project" value="UniProtKB-KW"/>
</dbReference>
<proteinExistence type="predicted"/>
<reference evidence="3" key="1">
    <citation type="journal article" date="2022" name="Int. J. Mol. Sci.">
        <title>Draft Genome of Tanacetum Coccineum: Genomic Comparison of Closely Related Tanacetum-Family Plants.</title>
        <authorList>
            <person name="Yamashiro T."/>
            <person name="Shiraishi A."/>
            <person name="Nakayama K."/>
            <person name="Satake H."/>
        </authorList>
    </citation>
    <scope>NUCLEOTIDE SEQUENCE</scope>
</reference>
<organism evidence="3 4">
    <name type="scientific">Tanacetum coccineum</name>
    <dbReference type="NCBI Taxonomy" id="301880"/>
    <lineage>
        <taxon>Eukaryota</taxon>
        <taxon>Viridiplantae</taxon>
        <taxon>Streptophyta</taxon>
        <taxon>Embryophyta</taxon>
        <taxon>Tracheophyta</taxon>
        <taxon>Spermatophyta</taxon>
        <taxon>Magnoliopsida</taxon>
        <taxon>eudicotyledons</taxon>
        <taxon>Gunneridae</taxon>
        <taxon>Pentapetalae</taxon>
        <taxon>asterids</taxon>
        <taxon>campanulids</taxon>
        <taxon>Asterales</taxon>
        <taxon>Asteraceae</taxon>
        <taxon>Asteroideae</taxon>
        <taxon>Anthemideae</taxon>
        <taxon>Anthemidinae</taxon>
        <taxon>Tanacetum</taxon>
    </lineage>
</organism>
<name>A0ABQ5DEW2_9ASTR</name>
<keyword evidence="3" id="KW-0808">Transferase</keyword>
<reference evidence="3" key="2">
    <citation type="submission" date="2022-01" db="EMBL/GenBank/DDBJ databases">
        <authorList>
            <person name="Yamashiro T."/>
            <person name="Shiraishi A."/>
            <person name="Satake H."/>
            <person name="Nakayama K."/>
        </authorList>
    </citation>
    <scope>NUCLEOTIDE SEQUENCE</scope>
</reference>
<gene>
    <name evidence="3" type="ORF">Tco_0925783</name>
</gene>
<feature type="region of interest" description="Disordered" evidence="1">
    <location>
        <begin position="295"/>
        <end position="321"/>
    </location>
</feature>
<dbReference type="Gene3D" id="2.40.70.10">
    <property type="entry name" value="Acid Proteases"/>
    <property type="match status" value="1"/>
</dbReference>
<feature type="domain" description="CCHC-type" evidence="2">
    <location>
        <begin position="397"/>
        <end position="413"/>
    </location>
</feature>
<dbReference type="Pfam" id="PF08284">
    <property type="entry name" value="RVP_2"/>
    <property type="match status" value="1"/>
</dbReference>
<dbReference type="Pfam" id="PF03732">
    <property type="entry name" value="Retrotrans_gag"/>
    <property type="match status" value="1"/>
</dbReference>
<dbReference type="SUPFAM" id="SSF57756">
    <property type="entry name" value="Retrovirus zinc finger-like domains"/>
    <property type="match status" value="1"/>
</dbReference>
<dbReference type="Proteomes" id="UP001151760">
    <property type="component" value="Unassembled WGS sequence"/>
</dbReference>
<feature type="domain" description="CCHC-type" evidence="2">
    <location>
        <begin position="362"/>
        <end position="378"/>
    </location>
</feature>
<dbReference type="PANTHER" id="PTHR15503:SF42">
    <property type="entry name" value="ZINC FINGER, CCHC-TYPE, RETROTRANSPOSON GAG DOMAIN, ASPARTIC PEPTIDASE DOMAIN PROTEIN-RELATED"/>
    <property type="match status" value="1"/>
</dbReference>
<keyword evidence="4" id="KW-1185">Reference proteome</keyword>
<evidence type="ECO:0000259" key="2">
    <source>
        <dbReference type="SMART" id="SM00343"/>
    </source>
</evidence>
<accession>A0ABQ5DEW2</accession>
<sequence>MWPCRVEEKMTLKEVDGQTVEEIETKIIAKDGTITRVPGQFQGYETSEEEPVEQPRSHDLYGFVDHPQLQQGNLINEFVPHRLPQPKGNMNGWLIEDKEEVERNEVDSDLESTASSKPMWKKTNKTDHDRASRGLASMITWIIVDALHIVTQVTNNVNNANNGNGGNGGGGNGNGGNNGCTFKAFQSCNPKEYDGKGGTIVRYVASSLVNKALTWWNTQVQTRGREAAMAMTWNDFKALMVEEFCPSNEMIKLENKFWNHKMVGANHAAYTDRFHELAKLVPHLVTPESSHIKSCGTLTKGSDKRKEVGESSKIGGSWKDNKKAKTRTGFVATAPPRNEIVSSSSKCGKCYTFHPENRPCNVCFNCQKPGHFARDYRAPIRQVAPVNAVRMSNNSRVCYECGSPDYFGNTCPKLNRAPGQVGNQLALEGNQNNRSNGNQVRGRAFNVNVNAMEAVQDPNIVTEVADGKKVEVDRIIRDCKLELESSLFSINLIPLGHGSFDVIVGMDWLSQHKAVIVCHEKVVEIPVEDGRILRVYGERTVGITKALKSTKEDELKLSDTSVVREFEDVFLEDLIGLPPQRQVEFCIDPILGATPIAKSPYR</sequence>
<protein>
    <submittedName>
        <fullName evidence="3">Reverse transcriptase domain-containing protein</fullName>
    </submittedName>
</protein>
<feature type="compositionally biased region" description="Basic and acidic residues" evidence="1">
    <location>
        <begin position="301"/>
        <end position="310"/>
    </location>
</feature>
<dbReference type="SMART" id="SM00343">
    <property type="entry name" value="ZnF_C2HC"/>
    <property type="match status" value="2"/>
</dbReference>
<dbReference type="PANTHER" id="PTHR15503">
    <property type="entry name" value="LDOC1 RELATED"/>
    <property type="match status" value="1"/>
</dbReference>
<evidence type="ECO:0000313" key="3">
    <source>
        <dbReference type="EMBL" id="GJT35364.1"/>
    </source>
</evidence>
<feature type="region of interest" description="Disordered" evidence="1">
    <location>
        <begin position="102"/>
        <end position="128"/>
    </location>
</feature>
<dbReference type="Gene3D" id="4.10.60.10">
    <property type="entry name" value="Zinc finger, CCHC-type"/>
    <property type="match status" value="1"/>
</dbReference>
<evidence type="ECO:0000256" key="1">
    <source>
        <dbReference type="SAM" id="MobiDB-lite"/>
    </source>
</evidence>
<keyword evidence="3" id="KW-0548">Nucleotidyltransferase</keyword>
<keyword evidence="3" id="KW-0695">RNA-directed DNA polymerase</keyword>
<dbReference type="InterPro" id="IPR021109">
    <property type="entry name" value="Peptidase_aspartic_dom_sf"/>
</dbReference>
<comment type="caution">
    <text evidence="3">The sequence shown here is derived from an EMBL/GenBank/DDBJ whole genome shotgun (WGS) entry which is preliminary data.</text>
</comment>